<evidence type="ECO:0000256" key="2">
    <source>
        <dbReference type="ARBA" id="ARBA00023054"/>
    </source>
</evidence>
<organism evidence="6 7">
    <name type="scientific">Bacillus timonensis</name>
    <dbReference type="NCBI Taxonomy" id="1033734"/>
    <lineage>
        <taxon>Bacteria</taxon>
        <taxon>Bacillati</taxon>
        <taxon>Bacillota</taxon>
        <taxon>Bacilli</taxon>
        <taxon>Bacillales</taxon>
        <taxon>Bacillaceae</taxon>
        <taxon>Bacillus</taxon>
    </lineage>
</organism>
<accession>A0A4S3PX84</accession>
<keyword evidence="2" id="KW-0175">Coiled coil</keyword>
<dbReference type="Pfam" id="PF10079">
    <property type="entry name" value="Rossmann-like_BshC"/>
    <property type="match status" value="1"/>
</dbReference>
<gene>
    <name evidence="3 6" type="primary">bshC</name>
    <name evidence="6" type="ORF">E1I69_03635</name>
</gene>
<dbReference type="InterPro" id="IPR011199">
    <property type="entry name" value="Bacillithiol_biosynth_BshC"/>
</dbReference>
<dbReference type="STRING" id="1033734.GCA_000285535_00795"/>
<dbReference type="EC" id="6.-.-.-" evidence="3"/>
<comment type="caution">
    <text evidence="6">The sequence shown here is derived from an EMBL/GenBank/DDBJ whole genome shotgun (WGS) entry which is preliminary data.</text>
</comment>
<proteinExistence type="inferred from homology"/>
<dbReference type="PIRSF" id="PIRSF012535">
    <property type="entry name" value="UCP012535"/>
    <property type="match status" value="1"/>
</dbReference>
<dbReference type="RefSeq" id="WP_136378255.1">
    <property type="nucleotide sequence ID" value="NZ_SLUB01000004.1"/>
</dbReference>
<dbReference type="GO" id="GO:0016874">
    <property type="term" value="F:ligase activity"/>
    <property type="evidence" value="ECO:0007669"/>
    <property type="project" value="UniProtKB-UniRule"/>
</dbReference>
<comment type="function">
    <text evidence="3">Involved in bacillithiol (BSH) biosynthesis. May catalyze the last step of the pathway, the addition of cysteine to glucosamine malate (GlcN-Mal) to generate BSH.</text>
</comment>
<dbReference type="Pfam" id="PF24850">
    <property type="entry name" value="CC_BshC"/>
    <property type="match status" value="1"/>
</dbReference>
<evidence type="ECO:0000256" key="1">
    <source>
        <dbReference type="ARBA" id="ARBA00022598"/>
    </source>
</evidence>
<reference evidence="6 7" key="1">
    <citation type="journal article" date="2019" name="Indoor Air">
        <title>Impacts of indoor surface finishes on bacterial viability.</title>
        <authorList>
            <person name="Hu J."/>
            <person name="Maamar S.B."/>
            <person name="Glawe A.J."/>
            <person name="Gottel N."/>
            <person name="Gilbert J.A."/>
            <person name="Hartmann E.M."/>
        </authorList>
    </citation>
    <scope>NUCLEOTIDE SEQUENCE [LARGE SCALE GENOMIC DNA]</scope>
    <source>
        <strain evidence="6 7">AF060A6</strain>
    </source>
</reference>
<evidence type="ECO:0000313" key="7">
    <source>
        <dbReference type="Proteomes" id="UP000306477"/>
    </source>
</evidence>
<dbReference type="NCBIfam" id="TIGR03998">
    <property type="entry name" value="thiol_BshC"/>
    <property type="match status" value="1"/>
</dbReference>
<dbReference type="OrthoDB" id="9765151at2"/>
<dbReference type="HAMAP" id="MF_01867">
    <property type="entry name" value="BshC"/>
    <property type="match status" value="1"/>
</dbReference>
<evidence type="ECO:0000256" key="3">
    <source>
        <dbReference type="HAMAP-Rule" id="MF_01867"/>
    </source>
</evidence>
<comment type="similarity">
    <text evidence="3">Belongs to the BshC family.</text>
</comment>
<dbReference type="AlphaFoldDB" id="A0A4S3PX84"/>
<dbReference type="EMBL" id="SLUB01000004">
    <property type="protein sequence ID" value="THE14378.1"/>
    <property type="molecule type" value="Genomic_DNA"/>
</dbReference>
<protein>
    <recommendedName>
        <fullName evidence="3">Putative cysteine ligase BshC</fullName>
        <ecNumber evidence="3">6.-.-.-</ecNumber>
    </recommendedName>
</protein>
<evidence type="ECO:0000313" key="6">
    <source>
        <dbReference type="EMBL" id="THE14378.1"/>
    </source>
</evidence>
<feature type="domain" description="Bacillithiol biosynthesis BshC N-terminal Rossmann-like" evidence="4">
    <location>
        <begin position="1"/>
        <end position="381"/>
    </location>
</feature>
<keyword evidence="7" id="KW-1185">Reference proteome</keyword>
<evidence type="ECO:0000259" key="5">
    <source>
        <dbReference type="Pfam" id="PF24850"/>
    </source>
</evidence>
<feature type="domain" description="Bacillithiol biosynthesis BshC C-terminal coiled-coil" evidence="5">
    <location>
        <begin position="383"/>
        <end position="541"/>
    </location>
</feature>
<dbReference type="Proteomes" id="UP000306477">
    <property type="component" value="Unassembled WGS sequence"/>
</dbReference>
<keyword evidence="1 3" id="KW-0436">Ligase</keyword>
<dbReference type="InterPro" id="IPR055398">
    <property type="entry name" value="Rossmann-like_BshC"/>
</dbReference>
<sequence length="541" mass="62720">MEVLDLSLPSSNRLVNDYLSNKMDIHKFFDYDIQSPLMYEVRKKELEKRHFEREKLVEHLVSFNKRFNYHPNTIENIHKLLDPQSVVVIGGQQAGVLTGPLYTIHKIVSIIKLAEEQEKKLHVPVIPVFWIAGEDHDFAEINHLYVNLQTGIRKRAVPQYHNRKTMVSSIEIEQNGFMDWIEEVFETYGETNHTNGLLELLSEFVEKSKTYVDFFIQIINELFGEAGLVLVDSGSKEIRALQSPYFQKMIEKNREIHDSLLAQQEVLSSYQYPKTIEMNESSANLFYTQHDERILLEYNVEHDIFSGKNNECILCGDELLEVAQEKPELLSNNVVTRPVMQEFLFPTLAFISGPGEVSYWAELKKVFEVMEIKMPPVVPRLMMTIVERAIESNIEEIGLTIQAVLSGELAKAKETWLEKQTADVDGIILEAKKEVEKIHKKVRNVGLEVDPGLADLLLKNAQNIQSQFDFLKNTFNRSILKRNEIELNRFERIEKSLLPLGSPQERLWNVSYYLNKYGDDFIKDLLALPFEFNGKHKVIKM</sequence>
<name>A0A4S3PX84_9BACI</name>
<dbReference type="InterPro" id="IPR055399">
    <property type="entry name" value="CC_BshC"/>
</dbReference>
<evidence type="ECO:0000259" key="4">
    <source>
        <dbReference type="Pfam" id="PF10079"/>
    </source>
</evidence>